<evidence type="ECO:0008006" key="3">
    <source>
        <dbReference type="Google" id="ProtNLM"/>
    </source>
</evidence>
<gene>
    <name evidence="1" type="ORF">SRA_07351</name>
</gene>
<protein>
    <recommendedName>
        <fullName evidence="3">Peptidase</fullName>
    </recommendedName>
</protein>
<keyword evidence="2" id="KW-1185">Reference proteome</keyword>
<evidence type="ECO:0000313" key="1">
    <source>
        <dbReference type="EMBL" id="EJN94334.1"/>
    </source>
</evidence>
<dbReference type="InterPro" id="IPR012338">
    <property type="entry name" value="Beta-lactam/transpept-like"/>
</dbReference>
<organism evidence="1 2">
    <name type="scientific">Streptococcus ratti FA-1 = DSM 20564</name>
    <dbReference type="NCBI Taxonomy" id="699248"/>
    <lineage>
        <taxon>Bacteria</taxon>
        <taxon>Bacillati</taxon>
        <taxon>Bacillota</taxon>
        <taxon>Bacilli</taxon>
        <taxon>Lactobacillales</taxon>
        <taxon>Streptococcaceae</taxon>
        <taxon>Streptococcus</taxon>
    </lineage>
</organism>
<dbReference type="SUPFAM" id="SSF56601">
    <property type="entry name" value="beta-lactamase/transpeptidase-like"/>
    <property type="match status" value="1"/>
</dbReference>
<proteinExistence type="predicted"/>
<evidence type="ECO:0000313" key="2">
    <source>
        <dbReference type="Proteomes" id="UP000007815"/>
    </source>
</evidence>
<accession>A0ABP2QZN8</accession>
<dbReference type="EMBL" id="AJTZ01000005">
    <property type="protein sequence ID" value="EJN94334.1"/>
    <property type="molecule type" value="Genomic_DNA"/>
</dbReference>
<name>A0ABP2QZN8_STRRT</name>
<reference evidence="1 2" key="1">
    <citation type="submission" date="2009-12" db="EMBL/GenBank/DDBJ databases">
        <authorList>
            <person name="Lefebure T."/>
            <person name="Cornejo O.E."/>
            <person name="Pavinski Bitar P.D."/>
            <person name="Lang P."/>
            <person name="Stanhope M.J."/>
        </authorList>
    </citation>
    <scope>NUCLEOTIDE SEQUENCE [LARGE SCALE GENOMIC DNA]</scope>
    <source>
        <strain evidence="1 2">FA-1</strain>
    </source>
</reference>
<dbReference type="Proteomes" id="UP000007815">
    <property type="component" value="Unassembled WGS sequence"/>
</dbReference>
<dbReference type="Gene3D" id="3.40.710.10">
    <property type="entry name" value="DD-peptidase/beta-lactamase superfamily"/>
    <property type="match status" value="1"/>
</dbReference>
<sequence length="194" mass="22584">MEQPYDITDLEYEYIGEYQAYRNQFGDDMTIPEMQEYSLIYSENTPAYAMAKALGGFDKVYPMFKRYGQSKGDIKTIDQNGNKTTTDYYIQVLSYLWKHQDKYADILNYLGQSFPGLYYETYLPDIDIRQKPGYVREALNIDAIVYEQTPYLIALYTAGLGGVTSENDEVNGVGYSQLCQLTYIINEWHRVNRN</sequence>
<comment type="caution">
    <text evidence="1">The sequence shown here is derived from an EMBL/GenBank/DDBJ whole genome shotgun (WGS) entry which is preliminary data.</text>
</comment>